<organism evidence="5 6">
    <name type="scientific">Symbiodinium natans</name>
    <dbReference type="NCBI Taxonomy" id="878477"/>
    <lineage>
        <taxon>Eukaryota</taxon>
        <taxon>Sar</taxon>
        <taxon>Alveolata</taxon>
        <taxon>Dinophyceae</taxon>
        <taxon>Suessiales</taxon>
        <taxon>Symbiodiniaceae</taxon>
        <taxon>Symbiodinium</taxon>
    </lineage>
</organism>
<dbReference type="PANTHER" id="PTHR47642:SF5">
    <property type="entry name" value="ATP-DEPENDENT DNA HELICASE"/>
    <property type="match status" value="1"/>
</dbReference>
<evidence type="ECO:0000313" key="6">
    <source>
        <dbReference type="Proteomes" id="UP000604046"/>
    </source>
</evidence>
<feature type="region of interest" description="Disordered" evidence="2">
    <location>
        <begin position="542"/>
        <end position="565"/>
    </location>
</feature>
<gene>
    <name evidence="5" type="primary">RRM3</name>
    <name evidence="5" type="ORF">SNAT2548_LOCUS30677</name>
</gene>
<keyword evidence="1" id="KW-0347">Helicase</keyword>
<dbReference type="InterPro" id="IPR051055">
    <property type="entry name" value="PIF1_helicase"/>
</dbReference>
<dbReference type="Proteomes" id="UP000604046">
    <property type="component" value="Unassembled WGS sequence"/>
</dbReference>
<evidence type="ECO:0000256" key="1">
    <source>
        <dbReference type="RuleBase" id="RU363044"/>
    </source>
</evidence>
<sequence>MVDKWPRTQWDTNSMCDYHQRQCANSVDFVDKAKPAQWAEIAGSSWVMRGSWERVLCQVSGKLAAYEGSGCSEFIVCFTSFCIVLAMDDAQYLPILQAAEQAWGENWHQNLDYTWVYQQLGMDRGRRINATARRLHDRLWSDLNAKFPAPAEEEPPAGKKRKKGQQGEKTEVKVHEKFAAVPAHRHLGGRYGLASAVQDKSMLEPGVAIVNAGIWGMLEEDVAPYVAAAGAGPNALMAASDLVKPPVVISCTDLICCPEDKECKAGCSEHHACARCWIPVCASCREQAGKGAIPKEALANDMVVYYAPRELYEFKVTMLELVCASPCLTSLICFSLEKKYRNQRTLDERVHMQRHRQGARGNATTFLLDWESLLAQFRGYEVNLAPQARAPLPRTGEDLQKFVSVILKTSDTELTPEELSKLIHQARVRRRVVIMLIEKACEREHPAFRELDLAQVRLRAERELPEDGVPPEVVAVLPCDDNLQQIEKQKVAAPVAAPATVQEAALDLDLKRPNAVVLEKTGLEDYEAQRFEAVRALAEVAEEDLRDSGSEQEDGPAPETDVVSRSTPMNQFAPWYFGVAFAYMFQYCTAMPDPPSWGEFRDKRWRRPPEAPHIGLADWVRTMSRRVESQLGRDWTFGYTTWNVLFRSAVNLSRSVYSYDTPVLQDSGEWGKLTAAALENAAIEILRALKGTYATPDGRRLPVNGSLTLAKYATGLSATARRILANMNHTARVIPGTQEARRQMRFEIQGMRARYGRGHQLLYIRLSRHRRSDPIRLVEVGAAAAAGDRAWPALDADFTCSLPVECLEPRVPNWEERRRILARDPLATVDGFRVTMLLLLRHLFGMSTCLYCPDCSCGPTPCQDNRGSNAKTNGGVFGRCDAAYVAVEFQKSSGSGHGHIQLFVQCLHQHESLREIFAATSERAAALREAYLHYTSHVRRCIYDRNPVEVTAALHAAEQRWPEYKSERRLISRPRYQAGVMAAENSDEEAELWTEAYLREDVFWLQVLKQHHVHLPDPVTGERTPQPGCLKADNPRDCKSGFPRDAEVTDEAAVMCPCRLQARDMPASGRKNSICTLQGPRDEAYLNGTHPAILAFGRCNSDVQLPYRLPCVCDVCASPTDPRELQEIVTAAQRAQDAQTGYCCDYCAKTQPMAFAELKELQKGHARLAEQTKGRGVEYQGKRHMTRFLSDAYCKGIVRGQAECCNLRCNYKDGDAACAERITTTQYVTFPGRDFLRYADLAITGETEHRRRVTAMSLGRSKHVPRQRQLAEREPAEFYARRPRNSACWHLSPYEFLLYWQVVPTQSPATLQEWKTQPRSTWDVVLTKSGEEKLRAGGGKRVRLVPGKDTRLRVEPSGDTLAFEDIPTNARVRAAWLLRRRRRPRCPTFGHCPVPRYQQECQEENSKLCMVYFRAWTGMPQHADRDVPHIADLQGSYLAWETAFRAWLQELPCQETKQHIGNFLSVYRVRSLAADAENSDNDGADTSAVRVTADNLATSLTTRKTEKNGVEAPDAEYADLEQTWRAEQTNEGKPGRALAAENTLDVRELVKEARKAPQGGAEAEDAVAEEALEREPTVRTRGIRATVRAVHEWVTELRTRVDEKGRPICNRAQHAFIERVARRVVEEMQTGEAQGGARSGLPDAMRWVSYSKTSWAGAKAQFAALQAVTAEMVDGDTLHRAFGLSWGQNAADTTPLTKGLQQAQRMLQLRWLIIDEISMVSVELLAKLEQACRRVIRNGSPFKRDAANVDKPFGGLNVLVVGDLWQLEPPKGHFIADLPHEWLGSAGARQRPLLAQGQELMWGPPELAFQGCTELEECERTKDEWLKELQDEFRFGQLSADNHAFLHGRPTRVPGSWLRGRAGCGQAKCQCLGAQQVTPETILAEECARCCAERASRRLVAESSHDPRFLGRFVLAPSIFATNVRKCHTNKIRAEAFARRTKRHLHYVVAQDCACAAVVREKPDLAEQKLLWLQRHDRECGELCGMLPLCDGMPVLLTDHLNRARGLLKGRRGFVTGWRHATDGAEPAGPGCTVWNQLPEVVYVRFPGAKWRITGLATGVYPVVPKRATWHLDAGRKSPVLAVRRRQLPLIPAFAMTAHQAQGQTLEEGIVADLCYGAYSNVLAAYVALTRVTSREGVLILRPFDAAPFQQGDTSFRALLMQHLRTHDVNWDAIVQRYVRVKTCSECRTERLKSAFTQGQWKQPDGAAICKECTKSYRERGTPYRCKRCKRWQAPEAFPGKISNYLIWQSTCLMCLEKRQCGACAHWFPQAAFTPNGWRQKRDRTCNVCRQKLQCRDIGLRARRRLHNRQETVRAADRSRKRQQILQEVRAEIEKRQKQGSSTGARCRAQVPAATKDGCRACAACGVGTNSETGAPRELAPGGGLHNRRASPACDPAHARCFACTKAVATEVQDGRVCVSYECPQCKVRVNSMTISGLAASYSEIPEAEDEAEKDEAGQGRRDLMCEPPDDELALGPSDYL</sequence>
<keyword evidence="1" id="KW-0234">DNA repair</keyword>
<keyword evidence="1" id="KW-0233">DNA recombination</keyword>
<dbReference type="EMBL" id="CAJNDS010002618">
    <property type="protein sequence ID" value="CAE7546664.1"/>
    <property type="molecule type" value="Genomic_DNA"/>
</dbReference>
<dbReference type="GO" id="GO:0005524">
    <property type="term" value="F:ATP binding"/>
    <property type="evidence" value="ECO:0007669"/>
    <property type="project" value="UniProtKB-KW"/>
</dbReference>
<evidence type="ECO:0000313" key="5">
    <source>
        <dbReference type="EMBL" id="CAE7546664.1"/>
    </source>
</evidence>
<dbReference type="GO" id="GO:0006281">
    <property type="term" value="P:DNA repair"/>
    <property type="evidence" value="ECO:0007669"/>
    <property type="project" value="UniProtKB-KW"/>
</dbReference>
<dbReference type="Gene3D" id="3.40.50.300">
    <property type="entry name" value="P-loop containing nucleotide triphosphate hydrolases"/>
    <property type="match status" value="1"/>
</dbReference>
<comment type="catalytic activity">
    <reaction evidence="1">
        <text>ATP + H2O = ADP + phosphate + H(+)</text>
        <dbReference type="Rhea" id="RHEA:13065"/>
        <dbReference type="ChEBI" id="CHEBI:15377"/>
        <dbReference type="ChEBI" id="CHEBI:15378"/>
        <dbReference type="ChEBI" id="CHEBI:30616"/>
        <dbReference type="ChEBI" id="CHEBI:43474"/>
        <dbReference type="ChEBI" id="CHEBI:456216"/>
        <dbReference type="EC" id="5.6.2.3"/>
    </reaction>
</comment>
<dbReference type="GO" id="GO:0000723">
    <property type="term" value="P:telomere maintenance"/>
    <property type="evidence" value="ECO:0007669"/>
    <property type="project" value="InterPro"/>
</dbReference>
<feature type="region of interest" description="Disordered" evidence="2">
    <location>
        <begin position="146"/>
        <end position="171"/>
    </location>
</feature>
<comment type="caution">
    <text evidence="5">The sequence shown here is derived from an EMBL/GenBank/DDBJ whole genome shotgun (WGS) entry which is preliminary data.</text>
</comment>
<proteinExistence type="inferred from homology"/>
<name>A0A812TSG8_9DINO</name>
<protein>
    <recommendedName>
        <fullName evidence="1">ATP-dependent DNA helicase</fullName>
        <ecNumber evidence="1">5.6.2.3</ecNumber>
    </recommendedName>
</protein>
<reference evidence="5" key="1">
    <citation type="submission" date="2021-02" db="EMBL/GenBank/DDBJ databases">
        <authorList>
            <person name="Dougan E. K."/>
            <person name="Rhodes N."/>
            <person name="Thang M."/>
            <person name="Chan C."/>
        </authorList>
    </citation>
    <scope>NUCLEOTIDE SEQUENCE</scope>
</reference>
<feature type="region of interest" description="Disordered" evidence="2">
    <location>
        <begin position="2444"/>
        <end position="2481"/>
    </location>
</feature>
<dbReference type="Pfam" id="PF05970">
    <property type="entry name" value="PIF1"/>
    <property type="match status" value="1"/>
</dbReference>
<evidence type="ECO:0000259" key="4">
    <source>
        <dbReference type="Pfam" id="PF20209"/>
    </source>
</evidence>
<feature type="domain" description="DUF6570" evidence="4">
    <location>
        <begin position="290"/>
        <end position="458"/>
    </location>
</feature>
<dbReference type="GO" id="GO:0006310">
    <property type="term" value="P:DNA recombination"/>
    <property type="evidence" value="ECO:0007669"/>
    <property type="project" value="UniProtKB-KW"/>
</dbReference>
<dbReference type="PANTHER" id="PTHR47642">
    <property type="entry name" value="ATP-DEPENDENT DNA HELICASE"/>
    <property type="match status" value="1"/>
</dbReference>
<feature type="compositionally biased region" description="Basic and acidic residues" evidence="2">
    <location>
        <begin position="2455"/>
        <end position="2465"/>
    </location>
</feature>
<dbReference type="GO" id="GO:0016787">
    <property type="term" value="F:hydrolase activity"/>
    <property type="evidence" value="ECO:0007669"/>
    <property type="project" value="UniProtKB-KW"/>
</dbReference>
<keyword evidence="1" id="KW-0067">ATP-binding</keyword>
<accession>A0A812TSG8</accession>
<dbReference type="Pfam" id="PF20209">
    <property type="entry name" value="DUF6570"/>
    <property type="match status" value="1"/>
</dbReference>
<comment type="similarity">
    <text evidence="1">Belongs to the helicase family.</text>
</comment>
<keyword evidence="6" id="KW-1185">Reference proteome</keyword>
<dbReference type="InterPro" id="IPR046700">
    <property type="entry name" value="DUF6570"/>
</dbReference>
<feature type="region of interest" description="Disordered" evidence="2">
    <location>
        <begin position="1553"/>
        <end position="1573"/>
    </location>
</feature>
<comment type="cofactor">
    <cofactor evidence="1">
        <name>Mg(2+)</name>
        <dbReference type="ChEBI" id="CHEBI:18420"/>
    </cofactor>
</comment>
<evidence type="ECO:0000259" key="3">
    <source>
        <dbReference type="Pfam" id="PF05970"/>
    </source>
</evidence>
<dbReference type="SUPFAM" id="SSF52540">
    <property type="entry name" value="P-loop containing nucleoside triphosphate hydrolases"/>
    <property type="match status" value="2"/>
</dbReference>
<evidence type="ECO:0000256" key="2">
    <source>
        <dbReference type="SAM" id="MobiDB-lite"/>
    </source>
</evidence>
<keyword evidence="1" id="KW-0227">DNA damage</keyword>
<dbReference type="GO" id="GO:0043139">
    <property type="term" value="F:5'-3' DNA helicase activity"/>
    <property type="evidence" value="ECO:0007669"/>
    <property type="project" value="UniProtKB-EC"/>
</dbReference>
<dbReference type="InterPro" id="IPR010285">
    <property type="entry name" value="DNA_helicase_pif1-like_DEAD"/>
</dbReference>
<keyword evidence="1" id="KW-0547">Nucleotide-binding</keyword>
<dbReference type="EC" id="5.6.2.3" evidence="1"/>
<dbReference type="OrthoDB" id="439586at2759"/>
<feature type="compositionally biased region" description="Acidic residues" evidence="2">
    <location>
        <begin position="542"/>
        <end position="556"/>
    </location>
</feature>
<dbReference type="InterPro" id="IPR027417">
    <property type="entry name" value="P-loop_NTPase"/>
</dbReference>
<feature type="domain" description="DNA helicase Pif1-like DEAD-box helicase" evidence="3">
    <location>
        <begin position="1672"/>
        <end position="1769"/>
    </location>
</feature>
<keyword evidence="1" id="KW-0378">Hydrolase</keyword>